<keyword evidence="2" id="KW-0812">Transmembrane</keyword>
<feature type="compositionally biased region" description="Polar residues" evidence="1">
    <location>
        <begin position="447"/>
        <end position="457"/>
    </location>
</feature>
<keyword evidence="2" id="KW-1133">Transmembrane helix</keyword>
<feature type="region of interest" description="Disordered" evidence="1">
    <location>
        <begin position="389"/>
        <end position="505"/>
    </location>
</feature>
<dbReference type="SUPFAM" id="SSF48371">
    <property type="entry name" value="ARM repeat"/>
    <property type="match status" value="1"/>
</dbReference>
<feature type="region of interest" description="Disordered" evidence="1">
    <location>
        <begin position="711"/>
        <end position="830"/>
    </location>
</feature>
<dbReference type="InterPro" id="IPR011989">
    <property type="entry name" value="ARM-like"/>
</dbReference>
<dbReference type="PANTHER" id="PTHR24216:SF65">
    <property type="entry name" value="PAXILLIN-LIKE PROTEIN 1"/>
    <property type="match status" value="1"/>
</dbReference>
<dbReference type="InterPro" id="IPR016024">
    <property type="entry name" value="ARM-type_fold"/>
</dbReference>
<organism evidence="3 4">
    <name type="scientific">Candidatus Ozemobacter sibiricus</name>
    <dbReference type="NCBI Taxonomy" id="2268124"/>
    <lineage>
        <taxon>Bacteria</taxon>
        <taxon>Candidatus Ozemobacteria</taxon>
        <taxon>Candidatus Ozemobacterales</taxon>
        <taxon>Candidatus Ozemobacteraceae</taxon>
        <taxon>Candidatus Ozemobacter</taxon>
    </lineage>
</organism>
<feature type="compositionally biased region" description="Low complexity" evidence="1">
    <location>
        <begin position="750"/>
        <end position="769"/>
    </location>
</feature>
<dbReference type="EMBL" id="QOQW01000017">
    <property type="protein sequence ID" value="RCK78986.1"/>
    <property type="molecule type" value="Genomic_DNA"/>
</dbReference>
<feature type="compositionally biased region" description="Pro residues" evidence="1">
    <location>
        <begin position="790"/>
        <end position="807"/>
    </location>
</feature>
<accession>A0A367ZLK8</accession>
<keyword evidence="2" id="KW-0472">Membrane</keyword>
<dbReference type="AlphaFoldDB" id="A0A367ZLK8"/>
<evidence type="ECO:0000313" key="4">
    <source>
        <dbReference type="Proteomes" id="UP000252355"/>
    </source>
</evidence>
<feature type="transmembrane region" description="Helical" evidence="2">
    <location>
        <begin position="838"/>
        <end position="858"/>
    </location>
</feature>
<dbReference type="PANTHER" id="PTHR24216">
    <property type="entry name" value="PAXILLIN-RELATED"/>
    <property type="match status" value="1"/>
</dbReference>
<dbReference type="Pfam" id="PF13646">
    <property type="entry name" value="HEAT_2"/>
    <property type="match status" value="1"/>
</dbReference>
<gene>
    <name evidence="3" type="ORF">OZSIB_0537</name>
</gene>
<feature type="compositionally biased region" description="Low complexity" evidence="1">
    <location>
        <begin position="389"/>
        <end position="403"/>
    </location>
</feature>
<dbReference type="Proteomes" id="UP000252355">
    <property type="component" value="Unassembled WGS sequence"/>
</dbReference>
<proteinExistence type="predicted"/>
<dbReference type="Gene3D" id="1.25.10.10">
    <property type="entry name" value="Leucine-rich Repeat Variant"/>
    <property type="match status" value="2"/>
</dbReference>
<feature type="compositionally biased region" description="Low complexity" evidence="1">
    <location>
        <begin position="727"/>
        <end position="742"/>
    </location>
</feature>
<feature type="compositionally biased region" description="Low complexity" evidence="1">
    <location>
        <begin position="479"/>
        <end position="494"/>
    </location>
</feature>
<feature type="compositionally biased region" description="Pro residues" evidence="1">
    <location>
        <begin position="404"/>
        <end position="429"/>
    </location>
</feature>
<sequence>MSLSAFIPQELESPIRSARLLALQNAFFEGQSEEELTALEQREPREEDEECRRLLRQAIQAVRRRLGKIDAEPSPAFDPAAFHQRYQAADAAARLRLLEDLDSLQRSALASRALDWFIHASEPALQATLIRMFGEFWPAARLELLAPRLHDHSLSVRMAALGVLSKRAPRLIADDLAALAEADDPGRRALAIRGLFGLEPSRALTALSGMLLSPDPAQRRTALHVGLALPFEQVKPLLLQFIAVESDPELLWHAGRSFQLHPDVDSPYRLWEIAEESPPAKAAMVRRILHSVCEAISTSNLLGEERKFHEYYQQLQEWIYRKAANRFVQDCIARLAQEEDGGEPPELAAAVRKHIRSAPVRAAFEEALTWPLAEPVRHRLERWLQETAATEPAATAPDSSSPPSARPDSPPPPPATLAPPATRPAPPSPAAASPADPTPGPQDRSPPDSQGPTSRGQEVSPGLSEDKPAARAEPPPPATTSSAPASDRGPAVPAARPPPSPEEALFAQAASWDRQDLPQARPILQKALADPSLSDRARILLLRTALRLGARDFISTARGWLKHPNEGVVAAAIDYLAFADPDGLFPLIGQFFRNPAQRVVSAAIKALRQVDQAQAVSYLTAMLRDRQPSVQKVALGCLVFVDFALIRQPLAAFMAGTRSRECLEAALCLFLANPEPENLPLLDEVARALPADLQSLLLEVRNKTEAMLARFGRRADPGPASDAGAIAGTPPDRTAPPRATGPKPAPAARPPAVTTGLPKAEPAPRQAPAAPAPAAPLPIARSGPERPRPPHPASPSPGGRPPSPRPAPQHLGSEKNRPPRPSAPGEVPPRWWSTPQTWMAAGGFFLVGAFFYLLSAFLSPLNERPTSPAWSGDPIIRSAPATDNASGPLTTSADLFAEYRRLKRRGKTP</sequence>
<reference evidence="3 4" key="1">
    <citation type="submission" date="2018-05" db="EMBL/GenBank/DDBJ databases">
        <title>A metagenomic window into the 2 km-deep terrestrial subsurface aquifer revealed taxonomically and functionally diverse microbial community comprising novel uncultured bacterial lineages.</title>
        <authorList>
            <person name="Kadnikov V.V."/>
            <person name="Mardanov A.V."/>
            <person name="Beletsky A.V."/>
            <person name="Banks D."/>
            <person name="Pimenov N.V."/>
            <person name="Frank Y.A."/>
            <person name="Karnachuk O.V."/>
            <person name="Ravin N.V."/>
        </authorList>
    </citation>
    <scope>NUCLEOTIDE SEQUENCE [LARGE SCALE GENOMIC DNA]</scope>
    <source>
        <strain evidence="3">BY5</strain>
    </source>
</reference>
<evidence type="ECO:0000256" key="2">
    <source>
        <dbReference type="SAM" id="Phobius"/>
    </source>
</evidence>
<protein>
    <submittedName>
        <fullName evidence="3">Basic proline-rich protein</fullName>
    </submittedName>
</protein>
<name>A0A367ZLK8_9BACT</name>
<evidence type="ECO:0000256" key="1">
    <source>
        <dbReference type="SAM" id="MobiDB-lite"/>
    </source>
</evidence>
<comment type="caution">
    <text evidence="3">The sequence shown here is derived from an EMBL/GenBank/DDBJ whole genome shotgun (WGS) entry which is preliminary data.</text>
</comment>
<evidence type="ECO:0000313" key="3">
    <source>
        <dbReference type="EMBL" id="RCK78986.1"/>
    </source>
</evidence>